<dbReference type="AlphaFoldDB" id="A0A067KES3"/>
<accession>A0A067KES3</accession>
<keyword evidence="2" id="KW-1185">Reference proteome</keyword>
<gene>
    <name evidence="1" type="ORF">JCGZ_15526</name>
</gene>
<evidence type="ECO:0000313" key="2">
    <source>
        <dbReference type="Proteomes" id="UP000027138"/>
    </source>
</evidence>
<organism evidence="1 2">
    <name type="scientific">Jatropha curcas</name>
    <name type="common">Barbados nut</name>
    <dbReference type="NCBI Taxonomy" id="180498"/>
    <lineage>
        <taxon>Eukaryota</taxon>
        <taxon>Viridiplantae</taxon>
        <taxon>Streptophyta</taxon>
        <taxon>Embryophyta</taxon>
        <taxon>Tracheophyta</taxon>
        <taxon>Spermatophyta</taxon>
        <taxon>Magnoliopsida</taxon>
        <taxon>eudicotyledons</taxon>
        <taxon>Gunneridae</taxon>
        <taxon>Pentapetalae</taxon>
        <taxon>rosids</taxon>
        <taxon>fabids</taxon>
        <taxon>Malpighiales</taxon>
        <taxon>Euphorbiaceae</taxon>
        <taxon>Crotonoideae</taxon>
        <taxon>Jatropheae</taxon>
        <taxon>Jatropha</taxon>
    </lineage>
</organism>
<evidence type="ECO:0000313" key="1">
    <source>
        <dbReference type="EMBL" id="KDP30725.1"/>
    </source>
</evidence>
<protein>
    <submittedName>
        <fullName evidence="1">Uncharacterized protein</fullName>
    </submittedName>
</protein>
<reference evidence="1 2" key="1">
    <citation type="journal article" date="2014" name="PLoS ONE">
        <title>Global Analysis of Gene Expression Profiles in Physic Nut (Jatropha curcas L.) Seedlings Exposed to Salt Stress.</title>
        <authorList>
            <person name="Zhang L."/>
            <person name="Zhang C."/>
            <person name="Wu P."/>
            <person name="Chen Y."/>
            <person name="Li M."/>
            <person name="Jiang H."/>
            <person name="Wu G."/>
        </authorList>
    </citation>
    <scope>NUCLEOTIDE SEQUENCE [LARGE SCALE GENOMIC DNA]</scope>
    <source>
        <strain evidence="2">cv. GZQX0401</strain>
        <tissue evidence="1">Young leaves</tissue>
    </source>
</reference>
<proteinExistence type="predicted"/>
<dbReference type="Proteomes" id="UP000027138">
    <property type="component" value="Unassembled WGS sequence"/>
</dbReference>
<dbReference type="EMBL" id="KK914644">
    <property type="protein sequence ID" value="KDP30725.1"/>
    <property type="molecule type" value="Genomic_DNA"/>
</dbReference>
<name>A0A067KES3_JATCU</name>
<sequence>MAVAYYPSCVARQYSRHQNVLDYTQFEGGLITQRFLSRFIATWPSRMYVPISNEADSSSSSLYHSWLQAYFEVEANSEFADLLTARYLLGPGI</sequence>